<dbReference type="Gene3D" id="3.40.50.300">
    <property type="entry name" value="P-loop containing nucleotide triphosphate hydrolases"/>
    <property type="match status" value="1"/>
</dbReference>
<dbReference type="PROSITE" id="PS50052">
    <property type="entry name" value="GUANYLATE_KINASE_2"/>
    <property type="match status" value="1"/>
</dbReference>
<keyword evidence="4 7" id="KW-0418">Kinase</keyword>
<protein>
    <submittedName>
        <fullName evidence="7">Guanylate kinase</fullName>
    </submittedName>
</protein>
<evidence type="ECO:0000256" key="5">
    <source>
        <dbReference type="ARBA" id="ARBA00048594"/>
    </source>
</evidence>
<accession>A0A0R1VKA3</accession>
<dbReference type="InterPro" id="IPR027417">
    <property type="entry name" value="P-loop_NTPase"/>
</dbReference>
<dbReference type="CDD" id="cd00071">
    <property type="entry name" value="GMPK"/>
    <property type="match status" value="1"/>
</dbReference>
<keyword evidence="3" id="KW-0808">Transferase</keyword>
<dbReference type="Proteomes" id="UP000051739">
    <property type="component" value="Unassembled WGS sequence"/>
</dbReference>
<reference evidence="7 8" key="1">
    <citation type="journal article" date="2015" name="Genome Announc.">
        <title>Expanding the biotechnology potential of lactobacilli through comparative genomics of 213 strains and associated genera.</title>
        <authorList>
            <person name="Sun Z."/>
            <person name="Harris H.M."/>
            <person name="McCann A."/>
            <person name="Guo C."/>
            <person name="Argimon S."/>
            <person name="Zhang W."/>
            <person name="Yang X."/>
            <person name="Jeffery I.B."/>
            <person name="Cooney J.C."/>
            <person name="Kagawa T.F."/>
            <person name="Liu W."/>
            <person name="Song Y."/>
            <person name="Salvetti E."/>
            <person name="Wrobel A."/>
            <person name="Rasinkangas P."/>
            <person name="Parkhill J."/>
            <person name="Rea M.C."/>
            <person name="O'Sullivan O."/>
            <person name="Ritari J."/>
            <person name="Douillard F.P."/>
            <person name="Paul Ross R."/>
            <person name="Yang R."/>
            <person name="Briner A.E."/>
            <person name="Felis G.E."/>
            <person name="de Vos W.M."/>
            <person name="Barrangou R."/>
            <person name="Klaenhammer T.R."/>
            <person name="Caufield P.W."/>
            <person name="Cui Y."/>
            <person name="Zhang H."/>
            <person name="O'Toole P.W."/>
        </authorList>
    </citation>
    <scope>NUCLEOTIDE SEQUENCE [LARGE SCALE GENOMIC DNA]</scope>
    <source>
        <strain evidence="7 8">DSM 16045</strain>
    </source>
</reference>
<dbReference type="Pfam" id="PF00625">
    <property type="entry name" value="Guanylate_kin"/>
    <property type="match status" value="1"/>
</dbReference>
<evidence type="ECO:0000256" key="4">
    <source>
        <dbReference type="ARBA" id="ARBA00022777"/>
    </source>
</evidence>
<dbReference type="SMART" id="SM00072">
    <property type="entry name" value="GuKc"/>
    <property type="match status" value="1"/>
</dbReference>
<comment type="function">
    <text evidence="1">Essential for recycling GMP and indirectly, cGMP.</text>
</comment>
<sequence>MKKVFVIVGAAGTGKTTVQAYLQAQYQIAKVITHTTRPARAGEVDGVDYYFESPDSFQHLELLEQVEYDHYQYGSSREALERAWQGHPAAVIVLDSQGALTYCQQLGSQVVVIFLTVANPDILVQRLRTRGDNSQAIRSRINSQEFKRDLTLPDQLTDRSYVINNEDWTITRQQLDRLVLRELVD</sequence>
<gene>
    <name evidence="7" type="ORF">FC60_GL001099</name>
</gene>
<dbReference type="InterPro" id="IPR008144">
    <property type="entry name" value="Guanylate_kin-like_dom"/>
</dbReference>
<evidence type="ECO:0000313" key="8">
    <source>
        <dbReference type="Proteomes" id="UP000051739"/>
    </source>
</evidence>
<proteinExistence type="inferred from homology"/>
<feature type="domain" description="Guanylate kinase-like" evidence="6">
    <location>
        <begin position="2"/>
        <end position="180"/>
    </location>
</feature>
<dbReference type="RefSeq" id="WP_056936713.1">
    <property type="nucleotide sequence ID" value="NZ_AZFN01000003.1"/>
</dbReference>
<evidence type="ECO:0000259" key="6">
    <source>
        <dbReference type="PROSITE" id="PS50052"/>
    </source>
</evidence>
<dbReference type="PANTHER" id="PTHR23117:SF13">
    <property type="entry name" value="GUANYLATE KINASE"/>
    <property type="match status" value="1"/>
</dbReference>
<name>A0A0R1VKA3_9LACO</name>
<dbReference type="PANTHER" id="PTHR23117">
    <property type="entry name" value="GUANYLATE KINASE-RELATED"/>
    <property type="match status" value="1"/>
</dbReference>
<keyword evidence="8" id="KW-1185">Reference proteome</keyword>
<dbReference type="EMBL" id="AZFN01000003">
    <property type="protein sequence ID" value="KRM03318.1"/>
    <property type="molecule type" value="Genomic_DNA"/>
</dbReference>
<dbReference type="PATRIC" id="fig|1423749.3.peg.1122"/>
<evidence type="ECO:0000256" key="3">
    <source>
        <dbReference type="ARBA" id="ARBA00022679"/>
    </source>
</evidence>
<comment type="similarity">
    <text evidence="2">Belongs to the guanylate kinase family.</text>
</comment>
<dbReference type="SUPFAM" id="SSF52540">
    <property type="entry name" value="P-loop containing nucleoside triphosphate hydrolases"/>
    <property type="match status" value="1"/>
</dbReference>
<evidence type="ECO:0000313" key="7">
    <source>
        <dbReference type="EMBL" id="KRM03318.1"/>
    </source>
</evidence>
<comment type="caution">
    <text evidence="7">The sequence shown here is derived from an EMBL/GenBank/DDBJ whole genome shotgun (WGS) entry which is preliminary data.</text>
</comment>
<organism evidence="7 8">
    <name type="scientific">Limosilactobacillus gastricus DSM 16045</name>
    <dbReference type="NCBI Taxonomy" id="1423749"/>
    <lineage>
        <taxon>Bacteria</taxon>
        <taxon>Bacillati</taxon>
        <taxon>Bacillota</taxon>
        <taxon>Bacilli</taxon>
        <taxon>Lactobacillales</taxon>
        <taxon>Lactobacillaceae</taxon>
        <taxon>Limosilactobacillus</taxon>
    </lineage>
</organism>
<dbReference type="InterPro" id="IPR008145">
    <property type="entry name" value="GK/Ca_channel_bsu"/>
</dbReference>
<evidence type="ECO:0000256" key="1">
    <source>
        <dbReference type="ARBA" id="ARBA00003531"/>
    </source>
</evidence>
<dbReference type="AlphaFoldDB" id="A0A0R1VKA3"/>
<dbReference type="GO" id="GO:0004385">
    <property type="term" value="F:GMP kinase activity"/>
    <property type="evidence" value="ECO:0007669"/>
    <property type="project" value="UniProtKB-EC"/>
</dbReference>
<evidence type="ECO:0000256" key="2">
    <source>
        <dbReference type="ARBA" id="ARBA00005790"/>
    </source>
</evidence>
<comment type="catalytic activity">
    <reaction evidence="5">
        <text>GMP + ATP = GDP + ADP</text>
        <dbReference type="Rhea" id="RHEA:20780"/>
        <dbReference type="ChEBI" id="CHEBI:30616"/>
        <dbReference type="ChEBI" id="CHEBI:58115"/>
        <dbReference type="ChEBI" id="CHEBI:58189"/>
        <dbReference type="ChEBI" id="CHEBI:456216"/>
        <dbReference type="EC" id="2.7.4.8"/>
    </reaction>
</comment>
<dbReference type="GO" id="GO:0005829">
    <property type="term" value="C:cytosol"/>
    <property type="evidence" value="ECO:0007669"/>
    <property type="project" value="TreeGrafter"/>
</dbReference>